<dbReference type="Gene3D" id="2.40.10.480">
    <property type="match status" value="1"/>
</dbReference>
<name>A0A067FMI3_CITSI</name>
<feature type="signal peptide" evidence="1">
    <location>
        <begin position="1"/>
        <end position="16"/>
    </location>
</feature>
<dbReference type="SUPFAM" id="SSF50998">
    <property type="entry name" value="Quinoprotein alcohol dehydrogenase-like"/>
    <property type="match status" value="1"/>
</dbReference>
<organism evidence="2 3">
    <name type="scientific">Citrus sinensis</name>
    <name type="common">Sweet orange</name>
    <name type="synonym">Citrus aurantium var. sinensis</name>
    <dbReference type="NCBI Taxonomy" id="2711"/>
    <lineage>
        <taxon>Eukaryota</taxon>
        <taxon>Viridiplantae</taxon>
        <taxon>Streptophyta</taxon>
        <taxon>Embryophyta</taxon>
        <taxon>Tracheophyta</taxon>
        <taxon>Spermatophyta</taxon>
        <taxon>Magnoliopsida</taxon>
        <taxon>eudicotyledons</taxon>
        <taxon>Gunneridae</taxon>
        <taxon>Pentapetalae</taxon>
        <taxon>rosids</taxon>
        <taxon>malvids</taxon>
        <taxon>Sapindales</taxon>
        <taxon>Rutaceae</taxon>
        <taxon>Aurantioideae</taxon>
        <taxon>Citrus</taxon>
    </lineage>
</organism>
<reference evidence="2 3" key="1">
    <citation type="submission" date="2014-04" db="EMBL/GenBank/DDBJ databases">
        <authorList>
            <consortium name="International Citrus Genome Consortium"/>
            <person name="Gmitter F."/>
            <person name="Chen C."/>
            <person name="Farmerie W."/>
            <person name="Harkins T."/>
            <person name="Desany B."/>
            <person name="Mohiuddin M."/>
            <person name="Kodira C."/>
            <person name="Borodovsky M."/>
            <person name="Lomsadze A."/>
            <person name="Burns P."/>
            <person name="Jenkins J."/>
            <person name="Prochnik S."/>
            <person name="Shu S."/>
            <person name="Chapman J."/>
            <person name="Pitluck S."/>
            <person name="Schmutz J."/>
            <person name="Rokhsar D."/>
        </authorList>
    </citation>
    <scope>NUCLEOTIDE SEQUENCE</scope>
</reference>
<accession>A0A067FMI3</accession>
<dbReference type="AlphaFoldDB" id="A0A067FMI3"/>
<keyword evidence="3" id="KW-1185">Reference proteome</keyword>
<evidence type="ECO:0000313" key="2">
    <source>
        <dbReference type="EMBL" id="KDO67345.1"/>
    </source>
</evidence>
<proteinExistence type="predicted"/>
<evidence type="ECO:0000256" key="1">
    <source>
        <dbReference type="SAM" id="SignalP"/>
    </source>
</evidence>
<sequence>MRRSLIFLLLLTVILSSLPPTSPRASPESGDLALVATLNGTVHLVDTKRGESRWSFSMGKPIYSSFTRNDPDFYVDVGEDWKLYFHRKGIGKMKDIMKSTTPNCYFTNFRGNLL</sequence>
<evidence type="ECO:0008006" key="4">
    <source>
        <dbReference type="Google" id="ProtNLM"/>
    </source>
</evidence>
<keyword evidence="1" id="KW-0732">Signal</keyword>
<protein>
    <recommendedName>
        <fullName evidence="4">Bulb-type lectin domain-containing protein</fullName>
    </recommendedName>
</protein>
<dbReference type="EMBL" id="KK784897">
    <property type="protein sequence ID" value="KDO67345.1"/>
    <property type="molecule type" value="Genomic_DNA"/>
</dbReference>
<evidence type="ECO:0000313" key="3">
    <source>
        <dbReference type="Proteomes" id="UP000027120"/>
    </source>
</evidence>
<dbReference type="Proteomes" id="UP000027120">
    <property type="component" value="Unassembled WGS sequence"/>
</dbReference>
<dbReference type="InterPro" id="IPR011047">
    <property type="entry name" value="Quinoprotein_ADH-like_sf"/>
</dbReference>
<dbReference type="SMR" id="A0A067FMI3"/>
<feature type="chain" id="PRO_5001640384" description="Bulb-type lectin domain-containing protein" evidence="1">
    <location>
        <begin position="17"/>
        <end position="114"/>
    </location>
</feature>
<gene>
    <name evidence="2" type="ORF">CISIN_1g031361mg</name>
</gene>